<feature type="compositionally biased region" description="Polar residues" evidence="1">
    <location>
        <begin position="205"/>
        <end position="236"/>
    </location>
</feature>
<reference evidence="2" key="1">
    <citation type="journal article" date="2022" name="Plant J.">
        <title>Strategies of tolerance reflected in two North American maple genomes.</title>
        <authorList>
            <person name="McEvoy S.L."/>
            <person name="Sezen U.U."/>
            <person name="Trouern-Trend A."/>
            <person name="McMahon S.M."/>
            <person name="Schaberg P.G."/>
            <person name="Yang J."/>
            <person name="Wegrzyn J.L."/>
            <person name="Swenson N.G."/>
        </authorList>
    </citation>
    <scope>NUCLEOTIDE SEQUENCE</scope>
    <source>
        <strain evidence="2">91603</strain>
    </source>
</reference>
<protein>
    <submittedName>
        <fullName evidence="2">Uncharacterized protein</fullName>
    </submittedName>
</protein>
<feature type="region of interest" description="Disordered" evidence="1">
    <location>
        <begin position="46"/>
        <end position="92"/>
    </location>
</feature>
<dbReference type="AlphaFoldDB" id="A0AAD5IGU2"/>
<feature type="compositionally biased region" description="Low complexity" evidence="1">
    <location>
        <begin position="60"/>
        <end position="76"/>
    </location>
</feature>
<keyword evidence="3" id="KW-1185">Reference proteome</keyword>
<proteinExistence type="predicted"/>
<name>A0AAD5IGU2_ACENE</name>
<comment type="caution">
    <text evidence="2">The sequence shown here is derived from an EMBL/GenBank/DDBJ whole genome shotgun (WGS) entry which is preliminary data.</text>
</comment>
<dbReference type="SUPFAM" id="SSF52047">
    <property type="entry name" value="RNI-like"/>
    <property type="match status" value="1"/>
</dbReference>
<dbReference type="Proteomes" id="UP001064489">
    <property type="component" value="Chromosome 2"/>
</dbReference>
<dbReference type="InterPro" id="IPR032675">
    <property type="entry name" value="LRR_dom_sf"/>
</dbReference>
<evidence type="ECO:0000313" key="2">
    <source>
        <dbReference type="EMBL" id="KAI9162032.1"/>
    </source>
</evidence>
<dbReference type="EMBL" id="JAJSOW010000106">
    <property type="protein sequence ID" value="KAI9162032.1"/>
    <property type="molecule type" value="Genomic_DNA"/>
</dbReference>
<sequence length="376" mass="41337">MQGCYTLHEITALLLIHEARIDQHTQPETLSINMVINNQGSGYGNQSGFGRGNSQNSTKNFNNGGRFGNQNQGNYNVSGRRGKGRGRNNNGRSQCQICFRMGHVANRCYYRFDQTFQPQNQGQNNGNGSNATFGQMAANFGFKTIISQSSTPPNPELFPPVIASSFHDGSYDNSRPVEVDCAAQATLSQPTSNSIAASEFRSDSRQSPVSGQIQASSRQSPVSAQIQASSSPTRNFNVHPMVTRAKNGVYKPKAWLAELEDAEPASVHAALARKHITCLSGGFPKLRLLNLWKLPLQHWTVEEEGAMPCLNELEIRDCYNMKPPEGLKNVTTLKELVLTNMPMAFGAAVEEILQDRNVFIKTNTWCSSPLLVSPLL</sequence>
<dbReference type="Gene3D" id="3.80.10.10">
    <property type="entry name" value="Ribonuclease Inhibitor"/>
    <property type="match status" value="1"/>
</dbReference>
<evidence type="ECO:0000256" key="1">
    <source>
        <dbReference type="SAM" id="MobiDB-lite"/>
    </source>
</evidence>
<evidence type="ECO:0000313" key="3">
    <source>
        <dbReference type="Proteomes" id="UP001064489"/>
    </source>
</evidence>
<gene>
    <name evidence="2" type="ORF">LWI28_023081</name>
</gene>
<reference evidence="2" key="2">
    <citation type="submission" date="2023-02" db="EMBL/GenBank/DDBJ databases">
        <authorList>
            <person name="Swenson N.G."/>
            <person name="Wegrzyn J.L."/>
            <person name="Mcevoy S.L."/>
        </authorList>
    </citation>
    <scope>NUCLEOTIDE SEQUENCE</scope>
    <source>
        <strain evidence="2">91603</strain>
        <tissue evidence="2">Leaf</tissue>
    </source>
</reference>
<accession>A0AAD5IGU2</accession>
<feature type="region of interest" description="Disordered" evidence="1">
    <location>
        <begin position="190"/>
        <end position="237"/>
    </location>
</feature>
<organism evidence="2 3">
    <name type="scientific">Acer negundo</name>
    <name type="common">Box elder</name>
    <dbReference type="NCBI Taxonomy" id="4023"/>
    <lineage>
        <taxon>Eukaryota</taxon>
        <taxon>Viridiplantae</taxon>
        <taxon>Streptophyta</taxon>
        <taxon>Embryophyta</taxon>
        <taxon>Tracheophyta</taxon>
        <taxon>Spermatophyta</taxon>
        <taxon>Magnoliopsida</taxon>
        <taxon>eudicotyledons</taxon>
        <taxon>Gunneridae</taxon>
        <taxon>Pentapetalae</taxon>
        <taxon>rosids</taxon>
        <taxon>malvids</taxon>
        <taxon>Sapindales</taxon>
        <taxon>Sapindaceae</taxon>
        <taxon>Hippocastanoideae</taxon>
        <taxon>Acereae</taxon>
        <taxon>Acer</taxon>
    </lineage>
</organism>